<dbReference type="GO" id="GO:0003723">
    <property type="term" value="F:RNA binding"/>
    <property type="evidence" value="ECO:0007669"/>
    <property type="project" value="UniProtKB-UniRule"/>
</dbReference>
<evidence type="ECO:0000256" key="3">
    <source>
        <dbReference type="ARBA" id="ARBA00022833"/>
    </source>
</evidence>
<keyword evidence="11" id="KW-1185">Reference proteome</keyword>
<keyword evidence="1 7" id="KW-0479">Metal-binding</keyword>
<dbReference type="SMART" id="SM00360">
    <property type="entry name" value="RRM"/>
    <property type="match status" value="1"/>
</dbReference>
<dbReference type="InterPro" id="IPR002156">
    <property type="entry name" value="RNaseH_domain"/>
</dbReference>
<dbReference type="InterPro" id="IPR036855">
    <property type="entry name" value="Znf_CCCH_sf"/>
</dbReference>
<evidence type="ECO:0000313" key="10">
    <source>
        <dbReference type="EMBL" id="KAF6147761.1"/>
    </source>
</evidence>
<dbReference type="AlphaFoldDB" id="A0A7J7LYN4"/>
<dbReference type="Gene3D" id="3.30.420.10">
    <property type="entry name" value="Ribonuclease H-like superfamily/Ribonuclease H"/>
    <property type="match status" value="1"/>
</dbReference>
<dbReference type="Gene3D" id="3.30.70.330">
    <property type="match status" value="1"/>
</dbReference>
<evidence type="ECO:0000256" key="6">
    <source>
        <dbReference type="PROSITE-ProRule" id="PRU00176"/>
    </source>
</evidence>
<feature type="zinc finger region" description="C3H1-type" evidence="7">
    <location>
        <begin position="130"/>
        <end position="157"/>
    </location>
</feature>
<dbReference type="Pfam" id="PF23182">
    <property type="entry name" value="PABC_AtC3H46"/>
    <property type="match status" value="1"/>
</dbReference>
<dbReference type="OrthoDB" id="1897736at2759"/>
<comment type="caution">
    <text evidence="10">The sequence shown here is derived from an EMBL/GenBank/DDBJ whole genome shotgun (WGS) entry which is preliminary data.</text>
</comment>
<dbReference type="GO" id="GO:0003677">
    <property type="term" value="F:DNA binding"/>
    <property type="evidence" value="ECO:0007669"/>
    <property type="project" value="UniProtKB-KW"/>
</dbReference>
<dbReference type="InterPro" id="IPR000571">
    <property type="entry name" value="Znf_CCCH"/>
</dbReference>
<dbReference type="PROSITE" id="PS50103">
    <property type="entry name" value="ZF_C3H1"/>
    <property type="match status" value="1"/>
</dbReference>
<dbReference type="Pfam" id="PF13456">
    <property type="entry name" value="RVT_3"/>
    <property type="match status" value="1"/>
</dbReference>
<dbReference type="FunFam" id="3.30.70.330:FF:000678">
    <property type="entry name" value="zinc finger CCCH domain-containing protein 53-like isoform X2"/>
    <property type="match status" value="1"/>
</dbReference>
<evidence type="ECO:0000259" key="9">
    <source>
        <dbReference type="PROSITE" id="PS50103"/>
    </source>
</evidence>
<dbReference type="SUPFAM" id="SSF53098">
    <property type="entry name" value="Ribonuclease H-like"/>
    <property type="match status" value="1"/>
</dbReference>
<dbReference type="SUPFAM" id="SSF90229">
    <property type="entry name" value="CCCH zinc finger"/>
    <property type="match status" value="1"/>
</dbReference>
<proteinExistence type="predicted"/>
<dbReference type="InterPro" id="IPR000504">
    <property type="entry name" value="RRM_dom"/>
</dbReference>
<dbReference type="GO" id="GO:0008270">
    <property type="term" value="F:zinc ion binding"/>
    <property type="evidence" value="ECO:0007669"/>
    <property type="project" value="UniProtKB-KW"/>
</dbReference>
<keyword evidence="4 6" id="KW-0694">RNA-binding</keyword>
<sequence>MEVMEASNIVYSRIKALDPDNATKILGLLLLQNNIESEMNRLTSVPDLAIQALVRDAQLQLRNPPNPNPNSPLRVDVDFPQNPISSSSLDLQQQLSFLNEEQQPHRRSLSDVCYNGVGVGVDESGELGFGFRTKPCVHYQKGFCKKGDACSFVHCTSDENQLLVGVVGDNNTNGNSMIEEIRLQQQLQQRFSNGLGSPQPYSSSESKNINYLLQQHRNRISQRAAAEASLMLGEDLNKFSRTRIERNDFLSTCGGMMNSGSRQIYLTFPADSTFREEDVSNYFSQYGPVQDVRIPYQQKRMFGFVTFVYAKTVEDILLKGNPHFVCDARVLVKPYKEKGKCPEKRHQLGERGEFPTCIIPNEFDPRDPHELQLALQMQGSPRMFYNAELELERFKRKLEVERAVERENQRMVDLHLLNNSKQHHHHHRNLSAGAIPLTNSYLSINQTIQKPIHPPLSADQSNAKALGENGSSIGNGKMIGGDGNEEDVHQNITSDFSNSCFLVWMWKRVHMGELTASPVKEGFVVSFSFWESKLFLFFKEVEKKFEAVVGILYLPLSTYYVDGESFDSSKAADPEEADAISVIRGMEAALHIGLERVLLLTDCRHLVRAFQESLDDLSWGALILAPDMLSLSSRFLEFRFEHVDRLYNYEAHVLATKGAHFPSYKNC</sequence>
<dbReference type="InterPro" id="IPR036397">
    <property type="entry name" value="RNaseH_sf"/>
</dbReference>
<keyword evidence="2 7" id="KW-0863">Zinc-finger</keyword>
<dbReference type="InterPro" id="IPR044730">
    <property type="entry name" value="RNase_H-like_dom_plant"/>
</dbReference>
<name>A0A7J7LYN4_9MAGN</name>
<dbReference type="CDD" id="cd12458">
    <property type="entry name" value="RRM_AtC3H46_like"/>
    <property type="match status" value="1"/>
</dbReference>
<dbReference type="SUPFAM" id="SSF54928">
    <property type="entry name" value="RNA-binding domain, RBD"/>
    <property type="match status" value="1"/>
</dbReference>
<dbReference type="InterPro" id="IPR035979">
    <property type="entry name" value="RBD_domain_sf"/>
</dbReference>
<feature type="domain" description="RRM" evidence="8">
    <location>
        <begin position="262"/>
        <end position="338"/>
    </location>
</feature>
<keyword evidence="3 7" id="KW-0862">Zinc</keyword>
<evidence type="ECO:0000256" key="1">
    <source>
        <dbReference type="ARBA" id="ARBA00022723"/>
    </source>
</evidence>
<feature type="domain" description="C3H1-type" evidence="9">
    <location>
        <begin position="130"/>
        <end position="157"/>
    </location>
</feature>
<accession>A0A7J7LYN4</accession>
<evidence type="ECO:0000256" key="5">
    <source>
        <dbReference type="ARBA" id="ARBA00023125"/>
    </source>
</evidence>
<evidence type="ECO:0000256" key="2">
    <source>
        <dbReference type="ARBA" id="ARBA00022771"/>
    </source>
</evidence>
<keyword evidence="5" id="KW-0238">DNA-binding</keyword>
<dbReference type="InterPro" id="IPR012677">
    <property type="entry name" value="Nucleotide-bd_a/b_plait_sf"/>
</dbReference>
<dbReference type="EMBL" id="JACGCM010001879">
    <property type="protein sequence ID" value="KAF6147761.1"/>
    <property type="molecule type" value="Genomic_DNA"/>
</dbReference>
<gene>
    <name evidence="10" type="ORF">GIB67_006734</name>
</gene>
<dbReference type="SMART" id="SM00356">
    <property type="entry name" value="ZnF_C3H1"/>
    <property type="match status" value="1"/>
</dbReference>
<dbReference type="PROSITE" id="PS50102">
    <property type="entry name" value="RRM"/>
    <property type="match status" value="1"/>
</dbReference>
<dbReference type="Gene3D" id="4.10.1000.10">
    <property type="entry name" value="Zinc finger, CCCH-type"/>
    <property type="match status" value="1"/>
</dbReference>
<dbReference type="InterPro" id="IPR056276">
    <property type="entry name" value="AtC3H46-like_PABC-like"/>
</dbReference>
<reference evidence="10 11" key="1">
    <citation type="journal article" date="2020" name="IScience">
        <title>Genome Sequencing of the Endangered Kingdonia uniflora (Circaeasteraceae, Ranunculales) Reveals Potential Mechanisms of Evolutionary Specialization.</title>
        <authorList>
            <person name="Sun Y."/>
            <person name="Deng T."/>
            <person name="Zhang A."/>
            <person name="Moore M.J."/>
            <person name="Landis J.B."/>
            <person name="Lin N."/>
            <person name="Zhang H."/>
            <person name="Zhang X."/>
            <person name="Huang J."/>
            <person name="Zhang X."/>
            <person name="Sun H."/>
            <person name="Wang H."/>
        </authorList>
    </citation>
    <scope>NUCLEOTIDE SEQUENCE [LARGE SCALE GENOMIC DNA]</scope>
    <source>
        <strain evidence="10">TB1705</strain>
        <tissue evidence="10">Leaf</tissue>
    </source>
</reference>
<dbReference type="PANTHER" id="PTHR24009">
    <property type="entry name" value="RNA-BINDING (RRM/RBD/RNP MOTIFS)"/>
    <property type="match status" value="1"/>
</dbReference>
<protein>
    <submittedName>
        <fullName evidence="10">Uncharacterized protein</fullName>
    </submittedName>
</protein>
<evidence type="ECO:0000256" key="4">
    <source>
        <dbReference type="ARBA" id="ARBA00022884"/>
    </source>
</evidence>
<dbReference type="InterPro" id="IPR012337">
    <property type="entry name" value="RNaseH-like_sf"/>
</dbReference>
<evidence type="ECO:0000256" key="7">
    <source>
        <dbReference type="PROSITE-ProRule" id="PRU00723"/>
    </source>
</evidence>
<dbReference type="CDD" id="cd06222">
    <property type="entry name" value="RNase_H_like"/>
    <property type="match status" value="1"/>
</dbReference>
<dbReference type="PANTHER" id="PTHR24009:SF17">
    <property type="entry name" value="C3H1-TYPE DOMAIN-CONTAINING PROTEIN"/>
    <property type="match status" value="1"/>
</dbReference>
<organism evidence="10 11">
    <name type="scientific">Kingdonia uniflora</name>
    <dbReference type="NCBI Taxonomy" id="39325"/>
    <lineage>
        <taxon>Eukaryota</taxon>
        <taxon>Viridiplantae</taxon>
        <taxon>Streptophyta</taxon>
        <taxon>Embryophyta</taxon>
        <taxon>Tracheophyta</taxon>
        <taxon>Spermatophyta</taxon>
        <taxon>Magnoliopsida</taxon>
        <taxon>Ranunculales</taxon>
        <taxon>Circaeasteraceae</taxon>
        <taxon>Kingdonia</taxon>
    </lineage>
</organism>
<dbReference type="Pfam" id="PF00076">
    <property type="entry name" value="RRM_1"/>
    <property type="match status" value="1"/>
</dbReference>
<evidence type="ECO:0000313" key="11">
    <source>
        <dbReference type="Proteomes" id="UP000541444"/>
    </source>
</evidence>
<dbReference type="Proteomes" id="UP000541444">
    <property type="component" value="Unassembled WGS sequence"/>
</dbReference>
<dbReference type="InterPro" id="IPR034365">
    <property type="entry name" value="AtC3H46-like_RRM"/>
</dbReference>
<evidence type="ECO:0000259" key="8">
    <source>
        <dbReference type="PROSITE" id="PS50102"/>
    </source>
</evidence>
<dbReference type="GO" id="GO:0004523">
    <property type="term" value="F:RNA-DNA hybrid ribonuclease activity"/>
    <property type="evidence" value="ECO:0007669"/>
    <property type="project" value="InterPro"/>
</dbReference>